<dbReference type="InterPro" id="IPR039422">
    <property type="entry name" value="MarR/SlyA-like"/>
</dbReference>
<sequence>MPDDASPQPSAVPVTSRNVGSSRPGTPGDHPRSARSTGPDAPHDQPTQFASRDYDSDDPEQWPTGRLLSSVARNLEREWNSHLSGWDLNHASMPVLLHLLGGARPQRALAAENGVTEQTMSRIVDRLERNGHVVRGTDPHDRRRRMVDITAEGRAAAFAAADPRRGEEVATRGLSADQIVTLRELLLAMVRAQQG</sequence>
<dbReference type="InterPro" id="IPR036388">
    <property type="entry name" value="WH-like_DNA-bd_sf"/>
</dbReference>
<dbReference type="InterPro" id="IPR036390">
    <property type="entry name" value="WH_DNA-bd_sf"/>
</dbReference>
<protein>
    <recommendedName>
        <fullName evidence="5">HTH marR-type domain-containing protein</fullName>
    </recommendedName>
</protein>
<dbReference type="SMART" id="SM00347">
    <property type="entry name" value="HTH_MARR"/>
    <property type="match status" value="1"/>
</dbReference>
<dbReference type="Pfam" id="PF12802">
    <property type="entry name" value="MarR_2"/>
    <property type="match status" value="1"/>
</dbReference>
<keyword evidence="2" id="KW-0238">DNA-binding</keyword>
<reference evidence="7" key="1">
    <citation type="journal article" date="2019" name="Int. J. Syst. Evol. Microbiol.">
        <title>The Global Catalogue of Microorganisms (GCM) 10K type strain sequencing project: providing services to taxonomists for standard genome sequencing and annotation.</title>
        <authorList>
            <consortium name="The Broad Institute Genomics Platform"/>
            <consortium name="The Broad Institute Genome Sequencing Center for Infectious Disease"/>
            <person name="Wu L."/>
            <person name="Ma J."/>
        </authorList>
    </citation>
    <scope>NUCLEOTIDE SEQUENCE [LARGE SCALE GENOMIC DNA]</scope>
    <source>
        <strain evidence="7">NBRC 108565</strain>
    </source>
</reference>
<dbReference type="EMBL" id="AP027729">
    <property type="protein sequence ID" value="BDZ43290.1"/>
    <property type="molecule type" value="Genomic_DNA"/>
</dbReference>
<keyword evidence="7" id="KW-1185">Reference proteome</keyword>
<evidence type="ECO:0000259" key="5">
    <source>
        <dbReference type="PROSITE" id="PS50995"/>
    </source>
</evidence>
<keyword evidence="3" id="KW-0804">Transcription</keyword>
<proteinExistence type="predicted"/>
<evidence type="ECO:0000256" key="2">
    <source>
        <dbReference type="ARBA" id="ARBA00023125"/>
    </source>
</evidence>
<organism evidence="6 7">
    <name type="scientific">Paraoerskovia sediminicola</name>
    <dbReference type="NCBI Taxonomy" id="1138587"/>
    <lineage>
        <taxon>Bacteria</taxon>
        <taxon>Bacillati</taxon>
        <taxon>Actinomycetota</taxon>
        <taxon>Actinomycetes</taxon>
        <taxon>Micrococcales</taxon>
        <taxon>Cellulomonadaceae</taxon>
        <taxon>Paraoerskovia</taxon>
    </lineage>
</organism>
<dbReference type="RefSeq" id="WP_286217571.1">
    <property type="nucleotide sequence ID" value="NZ_AP027729.1"/>
</dbReference>
<keyword evidence="1" id="KW-0805">Transcription regulation</keyword>
<evidence type="ECO:0000313" key="7">
    <source>
        <dbReference type="Proteomes" id="UP001321475"/>
    </source>
</evidence>
<feature type="domain" description="HTH marR-type" evidence="5">
    <location>
        <begin position="61"/>
        <end position="191"/>
    </location>
</feature>
<dbReference type="PANTHER" id="PTHR33164">
    <property type="entry name" value="TRANSCRIPTIONAL REGULATOR, MARR FAMILY"/>
    <property type="match status" value="1"/>
</dbReference>
<dbReference type="PANTHER" id="PTHR33164:SF99">
    <property type="entry name" value="MARR FAMILY REGULATORY PROTEIN"/>
    <property type="match status" value="1"/>
</dbReference>
<accession>A0ABM8G540</accession>
<evidence type="ECO:0000256" key="4">
    <source>
        <dbReference type="SAM" id="MobiDB-lite"/>
    </source>
</evidence>
<evidence type="ECO:0000313" key="6">
    <source>
        <dbReference type="EMBL" id="BDZ43290.1"/>
    </source>
</evidence>
<gene>
    <name evidence="6" type="ORF">GCM10025865_25890</name>
</gene>
<feature type="region of interest" description="Disordered" evidence="4">
    <location>
        <begin position="1"/>
        <end position="64"/>
    </location>
</feature>
<dbReference type="PRINTS" id="PR00598">
    <property type="entry name" value="HTHMARR"/>
</dbReference>
<dbReference type="SUPFAM" id="SSF46785">
    <property type="entry name" value="Winged helix' DNA-binding domain"/>
    <property type="match status" value="1"/>
</dbReference>
<dbReference type="InterPro" id="IPR000835">
    <property type="entry name" value="HTH_MarR-typ"/>
</dbReference>
<dbReference type="InterPro" id="IPR023187">
    <property type="entry name" value="Tscrpt_reg_MarR-type_CS"/>
</dbReference>
<dbReference type="PROSITE" id="PS01117">
    <property type="entry name" value="HTH_MARR_1"/>
    <property type="match status" value="1"/>
</dbReference>
<evidence type="ECO:0000256" key="3">
    <source>
        <dbReference type="ARBA" id="ARBA00023163"/>
    </source>
</evidence>
<dbReference type="PROSITE" id="PS50995">
    <property type="entry name" value="HTH_MARR_2"/>
    <property type="match status" value="1"/>
</dbReference>
<name>A0ABM8G540_9CELL</name>
<feature type="compositionally biased region" description="Polar residues" evidence="4">
    <location>
        <begin position="7"/>
        <end position="24"/>
    </location>
</feature>
<dbReference type="Proteomes" id="UP001321475">
    <property type="component" value="Chromosome"/>
</dbReference>
<evidence type="ECO:0000256" key="1">
    <source>
        <dbReference type="ARBA" id="ARBA00023015"/>
    </source>
</evidence>
<dbReference type="Gene3D" id="1.10.10.10">
    <property type="entry name" value="Winged helix-like DNA-binding domain superfamily/Winged helix DNA-binding domain"/>
    <property type="match status" value="1"/>
</dbReference>